<evidence type="ECO:0000256" key="14">
    <source>
        <dbReference type="ARBA" id="ARBA00023237"/>
    </source>
</evidence>
<proteinExistence type="inferred from homology"/>
<dbReference type="InterPro" id="IPR003187">
    <property type="entry name" value="PLipase_A1"/>
</dbReference>
<dbReference type="PANTHER" id="PTHR40457">
    <property type="entry name" value="PHOSPHOLIPASE A1"/>
    <property type="match status" value="1"/>
</dbReference>
<accession>A0A0H5DLM4</accession>
<feature type="active site" description="Proton acceptor" evidence="15">
    <location>
        <position position="275"/>
    </location>
</feature>
<feature type="binding site" description="in dimeric form" evidence="16">
    <location>
        <position position="321"/>
    </location>
    <ligand>
        <name>Ca(2+)</name>
        <dbReference type="ChEBI" id="CHEBI:29108"/>
        <label>1</label>
    </ligand>
</feature>
<evidence type="ECO:0000256" key="1">
    <source>
        <dbReference type="ARBA" id="ARBA00000111"/>
    </source>
</evidence>
<comment type="similarity">
    <text evidence="3 17">Belongs to the phospholipase A1 family.</text>
</comment>
<evidence type="ECO:0000313" key="18">
    <source>
        <dbReference type="EMBL" id="CRL92319.1"/>
    </source>
</evidence>
<keyword evidence="9 17" id="KW-0378">Hydrolase</keyword>
<evidence type="ECO:0000256" key="11">
    <source>
        <dbReference type="ARBA" id="ARBA00022963"/>
    </source>
</evidence>
<keyword evidence="6" id="KW-0812">Transmembrane</keyword>
<reference evidence="18 19" key="1">
    <citation type="submission" date="2014-11" db="EMBL/GenBank/DDBJ databases">
        <authorList>
            <person name="Diene M.Seydina."/>
        </authorList>
    </citation>
    <scope>NUCLEOTIDE SEQUENCE [LARGE SCALE GENOMIC DNA]</scope>
    <source>
        <strain evidence="18 19">Neisseria meningitidis CHUV</strain>
    </source>
</reference>
<dbReference type="Gene3D" id="2.40.230.10">
    <property type="entry name" value="Phospholipase A1"/>
    <property type="match status" value="1"/>
</dbReference>
<dbReference type="AlphaFoldDB" id="A0A0H5DLM4"/>
<evidence type="ECO:0000256" key="15">
    <source>
        <dbReference type="PIRSR" id="PIRSR603187-1"/>
    </source>
</evidence>
<evidence type="ECO:0000256" key="4">
    <source>
        <dbReference type="ARBA" id="ARBA00011702"/>
    </source>
</evidence>
<evidence type="ECO:0000256" key="10">
    <source>
        <dbReference type="ARBA" id="ARBA00022837"/>
    </source>
</evidence>
<protein>
    <recommendedName>
        <fullName evidence="17">Phospholipase A1</fullName>
        <ecNumber evidence="17">3.1.1.32</ecNumber>
        <ecNumber evidence="17">3.1.1.4</ecNumber>
    </recommendedName>
    <alternativeName>
        <fullName evidence="17">Phosphatidylcholine 1-acylhydrolase</fullName>
    </alternativeName>
</protein>
<keyword evidence="10 16" id="KW-0106">Calcium</keyword>
<dbReference type="PRINTS" id="PR01486">
    <property type="entry name" value="PHPHLIPASEA1"/>
</dbReference>
<evidence type="ECO:0000256" key="7">
    <source>
        <dbReference type="ARBA" id="ARBA00022723"/>
    </source>
</evidence>
<evidence type="ECO:0000256" key="3">
    <source>
        <dbReference type="ARBA" id="ARBA00010525"/>
    </source>
</evidence>
<evidence type="ECO:0000256" key="9">
    <source>
        <dbReference type="ARBA" id="ARBA00022801"/>
    </source>
</evidence>
<comment type="cofactor">
    <cofactor evidence="17">
        <name>Ca(2+)</name>
        <dbReference type="ChEBI" id="CHEBI:29108"/>
    </cofactor>
    <text evidence="17">Binds 1 Ca(2+) ion per monomer. In the dimeric form the Ca(2+) is bound by different amino acids with binding of each Ca(2+) shared with ligands coming from each monomer. The Ca(2+) ion may have a role in catalysis.</text>
</comment>
<comment type="subcellular location">
    <subcellularLocation>
        <location evidence="17">Cell outer membrane</location>
        <topology evidence="17">Multi-pass membrane protein</topology>
    </subcellularLocation>
    <text evidence="17">One of the very few enzymes located there.</text>
</comment>
<dbReference type="GO" id="GO:0008970">
    <property type="term" value="F:phospholipase A1 activity"/>
    <property type="evidence" value="ECO:0007669"/>
    <property type="project" value="UniProtKB-EC"/>
</dbReference>
<dbReference type="EC" id="3.1.1.32" evidence="17"/>
<feature type="binding site" description="in dimeric form" evidence="16">
    <location>
        <position position="238"/>
    </location>
    <ligand>
        <name>Ca(2+)</name>
        <dbReference type="ChEBI" id="CHEBI:29108"/>
        <label>1</label>
    </ligand>
</feature>
<evidence type="ECO:0000313" key="19">
    <source>
        <dbReference type="Proteomes" id="UP000182715"/>
    </source>
</evidence>
<evidence type="ECO:0000256" key="5">
    <source>
        <dbReference type="ARBA" id="ARBA00022452"/>
    </source>
</evidence>
<comment type="catalytic activity">
    <reaction evidence="1 17">
        <text>a 1,2-diacyl-sn-glycero-3-phosphocholine + H2O = a 2-acyl-sn-glycero-3-phosphocholine + a fatty acid + H(+)</text>
        <dbReference type="Rhea" id="RHEA:18689"/>
        <dbReference type="ChEBI" id="CHEBI:15377"/>
        <dbReference type="ChEBI" id="CHEBI:15378"/>
        <dbReference type="ChEBI" id="CHEBI:28868"/>
        <dbReference type="ChEBI" id="CHEBI:57643"/>
        <dbReference type="ChEBI" id="CHEBI:57875"/>
        <dbReference type="EC" id="3.1.1.32"/>
    </reaction>
</comment>
<dbReference type="EC" id="3.1.1.4" evidence="17"/>
<evidence type="ECO:0000256" key="8">
    <source>
        <dbReference type="ARBA" id="ARBA00022729"/>
    </source>
</evidence>
<dbReference type="GO" id="GO:0016042">
    <property type="term" value="P:lipid catabolic process"/>
    <property type="evidence" value="ECO:0007669"/>
    <property type="project" value="UniProtKB-KW"/>
</dbReference>
<dbReference type="SUPFAM" id="SSF56931">
    <property type="entry name" value="Outer membrane phospholipase A (OMPLA)"/>
    <property type="match status" value="1"/>
</dbReference>
<keyword evidence="13" id="KW-0472">Membrane</keyword>
<evidence type="ECO:0000256" key="16">
    <source>
        <dbReference type="PIRSR" id="PIRSR603187-2"/>
    </source>
</evidence>
<dbReference type="GO" id="GO:0009279">
    <property type="term" value="C:cell outer membrane"/>
    <property type="evidence" value="ECO:0007669"/>
    <property type="project" value="UniProtKB-SubCell"/>
</dbReference>
<organism evidence="18 19">
    <name type="scientific">Neisseria meningitidis serogroup B</name>
    <dbReference type="NCBI Taxonomy" id="491"/>
    <lineage>
        <taxon>Bacteria</taxon>
        <taxon>Pseudomonadati</taxon>
        <taxon>Pseudomonadota</taxon>
        <taxon>Betaproteobacteria</taxon>
        <taxon>Neisseriales</taxon>
        <taxon>Neisseriaceae</taxon>
        <taxon>Neisseria</taxon>
    </lineage>
</organism>
<dbReference type="Proteomes" id="UP000182715">
    <property type="component" value="Unassembled WGS sequence"/>
</dbReference>
<evidence type="ECO:0000256" key="12">
    <source>
        <dbReference type="ARBA" id="ARBA00023098"/>
    </source>
</evidence>
<sequence>MRGQNPEMAERVRFLSESAIKCRLKTNMPTMGAEMNTRNMRYILLTGLLPMASAFGETALQCAALTDNVTRLACYDRIFAAQLPSSAGQEGQESKAVLNLTETVRSSLDKGEAVIVVEKGRDALPADSAGETADIYTPLSLMYDLDKNDLRGLLGVREHNPMYLMPLWYNNSPNYAPGSPTRGTTVQEKFGQQKRAETKLQVSFKSKIAEDLFKTRADLWFGYTQRSDWQIYNQGRKSAPFRNTDYKPEIFLTQPVKADLPFGGRLRMLGAGFVHQSNGQSRPESRSWNRIYAMAGMEWGKLTVIPRVWVRAFDQSGDKNDNPDIADYMGYGDVKLQYRLNDRQNVYSVLRYNPKTGYGAIEAAYTFPIKGKLKGVVRGFHGYGESLIDYNHKQNGIGIGLMFNDLDGI</sequence>
<keyword evidence="14 17" id="KW-0998">Cell outer membrane</keyword>
<comment type="catalytic activity">
    <reaction evidence="2 17">
        <text>a 1,2-diacyl-sn-glycero-3-phosphocholine + H2O = a 1-acyl-sn-glycero-3-phosphocholine + a fatty acid + H(+)</text>
        <dbReference type="Rhea" id="RHEA:15801"/>
        <dbReference type="ChEBI" id="CHEBI:15377"/>
        <dbReference type="ChEBI" id="CHEBI:15378"/>
        <dbReference type="ChEBI" id="CHEBI:28868"/>
        <dbReference type="ChEBI" id="CHEBI:57643"/>
        <dbReference type="ChEBI" id="CHEBI:58168"/>
        <dbReference type="EC" id="3.1.1.4"/>
    </reaction>
</comment>
<dbReference type="GO" id="GO:0004623">
    <property type="term" value="F:phospholipase A2 activity"/>
    <property type="evidence" value="ECO:0007669"/>
    <property type="project" value="UniProtKB-EC"/>
</dbReference>
<dbReference type="Pfam" id="PF02253">
    <property type="entry name" value="PLA1"/>
    <property type="match status" value="1"/>
</dbReference>
<keyword evidence="7 16" id="KW-0479">Metal-binding</keyword>
<evidence type="ECO:0000256" key="17">
    <source>
        <dbReference type="RuleBase" id="RU366027"/>
    </source>
</evidence>
<keyword evidence="12 17" id="KW-0443">Lipid metabolism</keyword>
<feature type="active site" description="Nucleophile" evidence="15">
    <location>
        <position position="277"/>
    </location>
</feature>
<evidence type="ECO:0000256" key="13">
    <source>
        <dbReference type="ARBA" id="ARBA00023136"/>
    </source>
</evidence>
<keyword evidence="11 17" id="KW-0442">Lipid degradation</keyword>
<keyword evidence="5" id="KW-1134">Transmembrane beta strand</keyword>
<dbReference type="CDD" id="cd00541">
    <property type="entry name" value="OMPLA"/>
    <property type="match status" value="1"/>
</dbReference>
<comment type="function">
    <text evidence="17">Hydrolysis of phosphatidylcholine with phospholipase A2 (EC 3.1.1.4) and phospholipase A1 (EC 3.1.1.32) activities.</text>
</comment>
<name>A0A0H5DLM4_NEIMI</name>
<evidence type="ECO:0000256" key="2">
    <source>
        <dbReference type="ARBA" id="ARBA00001604"/>
    </source>
</evidence>
<comment type="subunit">
    <text evidence="4 17">Homodimer; dimerization is reversible, and the dimeric form is the active one.</text>
</comment>
<feature type="binding site" description="in dimeric form" evidence="16">
    <location>
        <position position="285"/>
    </location>
    <ligand>
        <name>Ca(2+)</name>
        <dbReference type="ChEBI" id="CHEBI:29108"/>
        <label>1</label>
    </ligand>
</feature>
<dbReference type="EMBL" id="CVTF01000024">
    <property type="protein sequence ID" value="CRL92319.1"/>
    <property type="molecule type" value="Genomic_DNA"/>
</dbReference>
<dbReference type="GO" id="GO:0046872">
    <property type="term" value="F:metal ion binding"/>
    <property type="evidence" value="ECO:0007669"/>
    <property type="project" value="UniProtKB-KW"/>
</dbReference>
<evidence type="ECO:0000256" key="6">
    <source>
        <dbReference type="ARBA" id="ARBA00022692"/>
    </source>
</evidence>
<dbReference type="PANTHER" id="PTHR40457:SF1">
    <property type="entry name" value="PHOSPHOLIPASE A1"/>
    <property type="match status" value="1"/>
</dbReference>
<keyword evidence="8" id="KW-0732">Signal</keyword>
<dbReference type="InterPro" id="IPR036541">
    <property type="entry name" value="PLipase_A1_sf"/>
</dbReference>